<accession>A0A7W7ZPD1</accession>
<proteinExistence type="predicted"/>
<dbReference type="RefSeq" id="WP_184255112.1">
    <property type="nucleotide sequence ID" value="NZ_JACHIO010000007.1"/>
</dbReference>
<keyword evidence="2" id="KW-0472">Membrane</keyword>
<keyword evidence="2" id="KW-0812">Transmembrane</keyword>
<keyword evidence="2" id="KW-1133">Transmembrane helix</keyword>
<sequence length="161" mass="17594">MDRVRLGRALGYGARHATKTLISAVDAATAPNPSGAASQQTARSNPEATTPRPSPIAQAAQAYRNVAEVQKVAKTQARGLGRSVLTPVKRFSSVLWLEVTGTFFALFALVLGQSVWRLRDSFKASAGSSEAHKAYFYLLLFLVFAYFSISSFVRANRRQKR</sequence>
<feature type="compositionally biased region" description="Polar residues" evidence="1">
    <location>
        <begin position="31"/>
        <end position="48"/>
    </location>
</feature>
<dbReference type="EMBL" id="JACHIO010000007">
    <property type="protein sequence ID" value="MBB5063726.1"/>
    <property type="molecule type" value="Genomic_DNA"/>
</dbReference>
<evidence type="ECO:0000256" key="1">
    <source>
        <dbReference type="SAM" id="MobiDB-lite"/>
    </source>
</evidence>
<feature type="transmembrane region" description="Helical" evidence="2">
    <location>
        <begin position="134"/>
        <end position="153"/>
    </location>
</feature>
<reference evidence="3 4" key="1">
    <citation type="submission" date="2020-08" db="EMBL/GenBank/DDBJ databases">
        <title>Genomic Encyclopedia of Type Strains, Phase IV (KMG-V): Genome sequencing to study the core and pangenomes of soil and plant-associated prokaryotes.</title>
        <authorList>
            <person name="Whitman W."/>
        </authorList>
    </citation>
    <scope>NUCLEOTIDE SEQUENCE [LARGE SCALE GENOMIC DNA]</scope>
    <source>
        <strain evidence="3 4">X5P3</strain>
    </source>
</reference>
<organism evidence="3 4">
    <name type="scientific">Granulicella mallensis</name>
    <dbReference type="NCBI Taxonomy" id="940614"/>
    <lineage>
        <taxon>Bacteria</taxon>
        <taxon>Pseudomonadati</taxon>
        <taxon>Acidobacteriota</taxon>
        <taxon>Terriglobia</taxon>
        <taxon>Terriglobales</taxon>
        <taxon>Acidobacteriaceae</taxon>
        <taxon>Granulicella</taxon>
    </lineage>
</organism>
<evidence type="ECO:0000313" key="4">
    <source>
        <dbReference type="Proteomes" id="UP000584867"/>
    </source>
</evidence>
<dbReference type="Proteomes" id="UP000584867">
    <property type="component" value="Unassembled WGS sequence"/>
</dbReference>
<feature type="region of interest" description="Disordered" evidence="1">
    <location>
        <begin position="29"/>
        <end position="54"/>
    </location>
</feature>
<dbReference type="AlphaFoldDB" id="A0A7W7ZPD1"/>
<feature type="transmembrane region" description="Helical" evidence="2">
    <location>
        <begin position="94"/>
        <end position="114"/>
    </location>
</feature>
<protein>
    <submittedName>
        <fullName evidence="3">Uncharacterized protein</fullName>
    </submittedName>
</protein>
<gene>
    <name evidence="3" type="ORF">HDF15_002071</name>
</gene>
<evidence type="ECO:0000313" key="3">
    <source>
        <dbReference type="EMBL" id="MBB5063726.1"/>
    </source>
</evidence>
<name>A0A7W7ZPD1_9BACT</name>
<comment type="caution">
    <text evidence="3">The sequence shown here is derived from an EMBL/GenBank/DDBJ whole genome shotgun (WGS) entry which is preliminary data.</text>
</comment>
<evidence type="ECO:0000256" key="2">
    <source>
        <dbReference type="SAM" id="Phobius"/>
    </source>
</evidence>